<dbReference type="EMBL" id="BLLF01002652">
    <property type="protein sequence ID" value="GFH24859.1"/>
    <property type="molecule type" value="Genomic_DNA"/>
</dbReference>
<evidence type="ECO:0000313" key="1">
    <source>
        <dbReference type="EMBL" id="GFH24859.1"/>
    </source>
</evidence>
<dbReference type="AlphaFoldDB" id="A0A699ZYR4"/>
<proteinExistence type="predicted"/>
<evidence type="ECO:0000313" key="2">
    <source>
        <dbReference type="Proteomes" id="UP000485058"/>
    </source>
</evidence>
<organism evidence="1 2">
    <name type="scientific">Haematococcus lacustris</name>
    <name type="common">Green alga</name>
    <name type="synonym">Haematococcus pluvialis</name>
    <dbReference type="NCBI Taxonomy" id="44745"/>
    <lineage>
        <taxon>Eukaryota</taxon>
        <taxon>Viridiplantae</taxon>
        <taxon>Chlorophyta</taxon>
        <taxon>core chlorophytes</taxon>
        <taxon>Chlorophyceae</taxon>
        <taxon>CS clade</taxon>
        <taxon>Chlamydomonadales</taxon>
        <taxon>Haematococcaceae</taxon>
        <taxon>Haematococcus</taxon>
    </lineage>
</organism>
<sequence>MPAQAIADTPQLLITDCSSVGVGGLSLGMLCIDIAANAGNVRISLASPTRKGTLIHKTACCELTTVTFQTFDT</sequence>
<name>A0A699ZYR4_HAELA</name>
<protein>
    <submittedName>
        <fullName evidence="1">Uncharacterized protein</fullName>
    </submittedName>
</protein>
<reference evidence="1 2" key="1">
    <citation type="submission" date="2020-02" db="EMBL/GenBank/DDBJ databases">
        <title>Draft genome sequence of Haematococcus lacustris strain NIES-144.</title>
        <authorList>
            <person name="Morimoto D."/>
            <person name="Nakagawa S."/>
            <person name="Yoshida T."/>
            <person name="Sawayama S."/>
        </authorList>
    </citation>
    <scope>NUCLEOTIDE SEQUENCE [LARGE SCALE GENOMIC DNA]</scope>
    <source>
        <strain evidence="1 2">NIES-144</strain>
    </source>
</reference>
<gene>
    <name evidence="1" type="ORF">HaLaN_22726</name>
</gene>
<comment type="caution">
    <text evidence="1">The sequence shown here is derived from an EMBL/GenBank/DDBJ whole genome shotgun (WGS) entry which is preliminary data.</text>
</comment>
<dbReference type="Proteomes" id="UP000485058">
    <property type="component" value="Unassembled WGS sequence"/>
</dbReference>
<keyword evidence="2" id="KW-1185">Reference proteome</keyword>
<accession>A0A699ZYR4</accession>